<dbReference type="STRING" id="644352.J3NZ55"/>
<evidence type="ECO:0000259" key="5">
    <source>
        <dbReference type="Pfam" id="PF01425"/>
    </source>
</evidence>
<evidence type="ECO:0000256" key="4">
    <source>
        <dbReference type="SAM" id="MobiDB-lite"/>
    </source>
</evidence>
<dbReference type="Pfam" id="PF01425">
    <property type="entry name" value="Amidase"/>
    <property type="match status" value="1"/>
</dbReference>
<dbReference type="eggNOG" id="KOG1212">
    <property type="taxonomic scope" value="Eukaryota"/>
</dbReference>
<evidence type="ECO:0000256" key="3">
    <source>
        <dbReference type="PIRSR" id="PIRSR001221-2"/>
    </source>
</evidence>
<dbReference type="EnsemblFungi" id="EJT76638">
    <property type="protein sequence ID" value="EJT76638"/>
    <property type="gene ID" value="GGTG_06555"/>
</dbReference>
<reference evidence="8" key="1">
    <citation type="submission" date="2010-07" db="EMBL/GenBank/DDBJ databases">
        <title>The genome sequence of Gaeumannomyces graminis var. tritici strain R3-111a-1.</title>
        <authorList>
            <consortium name="The Broad Institute Genome Sequencing Platform"/>
            <person name="Ma L.-J."/>
            <person name="Dead R."/>
            <person name="Young S."/>
            <person name="Zeng Q."/>
            <person name="Koehrsen M."/>
            <person name="Alvarado L."/>
            <person name="Berlin A."/>
            <person name="Chapman S.B."/>
            <person name="Chen Z."/>
            <person name="Freedman E."/>
            <person name="Gellesch M."/>
            <person name="Goldberg J."/>
            <person name="Griggs A."/>
            <person name="Gujja S."/>
            <person name="Heilman E.R."/>
            <person name="Heiman D."/>
            <person name="Hepburn T."/>
            <person name="Howarth C."/>
            <person name="Jen D."/>
            <person name="Larson L."/>
            <person name="Mehta T."/>
            <person name="Neiman D."/>
            <person name="Pearson M."/>
            <person name="Roberts A."/>
            <person name="Saif S."/>
            <person name="Shea T."/>
            <person name="Shenoy N."/>
            <person name="Sisk P."/>
            <person name="Stolte C."/>
            <person name="Sykes S."/>
            <person name="Walk T."/>
            <person name="White J."/>
            <person name="Yandava C."/>
            <person name="Haas B."/>
            <person name="Nusbaum C."/>
            <person name="Birren B."/>
        </authorList>
    </citation>
    <scope>NUCLEOTIDE SEQUENCE [LARGE SCALE GENOMIC DNA]</scope>
    <source>
        <strain evidence="8">R3-111a-1</strain>
    </source>
</reference>
<feature type="binding site" evidence="3">
    <location>
        <begin position="231"/>
        <end position="234"/>
    </location>
    <ligand>
        <name>substrate</name>
    </ligand>
</feature>
<name>J3NZ55_GAET3</name>
<dbReference type="GO" id="GO:0016787">
    <property type="term" value="F:hydrolase activity"/>
    <property type="evidence" value="ECO:0007669"/>
    <property type="project" value="UniProtKB-KW"/>
</dbReference>
<dbReference type="HOGENOM" id="CLU_009600_9_2_1"/>
<accession>J3NZ55</accession>
<evidence type="ECO:0000256" key="1">
    <source>
        <dbReference type="ARBA" id="ARBA00009199"/>
    </source>
</evidence>
<dbReference type="Proteomes" id="UP000006039">
    <property type="component" value="Unassembled WGS sequence"/>
</dbReference>
<dbReference type="Gene3D" id="3.90.1300.10">
    <property type="entry name" value="Amidase signature (AS) domain"/>
    <property type="match status" value="1"/>
</dbReference>
<sequence>MMPPDSWQAVAARKQAQRSAKIPAEWRIPASIRPPADVASVQDFARDSAFFTEDELRITEATASEVVFRVARAEWTALQVTTAVCKRAAVAQQLLNCLTEVLFDDAVARAKELDAYFLQTGRTVGLLHGLPISLSDQFWLKGVDSTIGYVASADKPAAEDSTVVQLLRDAGAVFYAKSNVPTTLTSGETVNGLFGRTVNPRNRTLSPGGSSGGEAALVTFRASFLGVGTDIGGSVRHPCSFTGLYGLRPSHGRAPHRRVSTTYAAGQTDVLRPSVAPLCRSPDDVRLFMATLAALQPWRLDPLCLHLPWRVDQERLPPRLCFGLSYGDGVVAPTPPLRRALDMVRARLLAAGHGVIEHTAHEVREADEIIGRMAWTAEGNGGDEFPRRGADRPGELSMSSSSSSGAAAAAAGLKGGGGWLGAGVGGGGGLAAPGTTQVVRAQTVSETWQNQQARSLLFRKWSDRWERTAARPGANGRVMDALIMPSTPFPAVRHDRGLPWHYGQLSPLLDLTTGVFPVTKVDLVKDVVPPDWRPISDKDLEIMKFYGRPENHENALVGLVLIGRRLEEEKVTAMLKVMEQVVGVDY</sequence>
<proteinExistence type="inferred from homology"/>
<dbReference type="RefSeq" id="XP_009222638.1">
    <property type="nucleotide sequence ID" value="XM_009224374.1"/>
</dbReference>
<dbReference type="SUPFAM" id="SSF75304">
    <property type="entry name" value="Amidase signature (AS) enzymes"/>
    <property type="match status" value="1"/>
</dbReference>
<keyword evidence="8" id="KW-1185">Reference proteome</keyword>
<feature type="region of interest" description="Disordered" evidence="4">
    <location>
        <begin position="380"/>
        <end position="402"/>
    </location>
</feature>
<dbReference type="VEuPathDB" id="FungiDB:GGTG_06555"/>
<dbReference type="PIRSF" id="PIRSF001221">
    <property type="entry name" value="Amidase_fungi"/>
    <property type="match status" value="1"/>
</dbReference>
<dbReference type="AlphaFoldDB" id="J3NZ55"/>
<reference evidence="6" key="3">
    <citation type="submission" date="2010-09" db="EMBL/GenBank/DDBJ databases">
        <title>Annotation of Gaeumannomyces graminis var. tritici R3-111a-1.</title>
        <authorList>
            <consortium name="The Broad Institute Genome Sequencing Platform"/>
            <person name="Ma L.-J."/>
            <person name="Dead R."/>
            <person name="Young S.K."/>
            <person name="Zeng Q."/>
            <person name="Gargeya S."/>
            <person name="Fitzgerald M."/>
            <person name="Haas B."/>
            <person name="Abouelleil A."/>
            <person name="Alvarado L."/>
            <person name="Arachchi H.M."/>
            <person name="Berlin A."/>
            <person name="Brown A."/>
            <person name="Chapman S.B."/>
            <person name="Chen Z."/>
            <person name="Dunbar C."/>
            <person name="Freedman E."/>
            <person name="Gearin G."/>
            <person name="Gellesch M."/>
            <person name="Goldberg J."/>
            <person name="Griggs A."/>
            <person name="Gujja S."/>
            <person name="Heiman D."/>
            <person name="Howarth C."/>
            <person name="Larson L."/>
            <person name="Lui A."/>
            <person name="MacDonald P.J.P."/>
            <person name="Mehta T."/>
            <person name="Montmayeur A."/>
            <person name="Murphy C."/>
            <person name="Neiman D."/>
            <person name="Pearson M."/>
            <person name="Priest M."/>
            <person name="Roberts A."/>
            <person name="Saif S."/>
            <person name="Shea T."/>
            <person name="Shenoy N."/>
            <person name="Sisk P."/>
            <person name="Stolte C."/>
            <person name="Sykes S."/>
            <person name="Yandava C."/>
            <person name="Wortman J."/>
            <person name="Nusbaum C."/>
            <person name="Birren B."/>
        </authorList>
    </citation>
    <scope>NUCLEOTIDE SEQUENCE</scope>
    <source>
        <strain evidence="6">R3-111a-1</strain>
    </source>
</reference>
<feature type="binding site" evidence="3">
    <location>
        <position position="184"/>
    </location>
    <ligand>
        <name>substrate</name>
    </ligand>
</feature>
<feature type="domain" description="Amidase" evidence="5">
    <location>
        <begin position="80"/>
        <end position="571"/>
    </location>
</feature>
<organism evidence="6">
    <name type="scientific">Gaeumannomyces tritici (strain R3-111a-1)</name>
    <name type="common">Wheat and barley take-all root rot fungus</name>
    <name type="synonym">Gaeumannomyces graminis var. tritici</name>
    <dbReference type="NCBI Taxonomy" id="644352"/>
    <lineage>
        <taxon>Eukaryota</taxon>
        <taxon>Fungi</taxon>
        <taxon>Dikarya</taxon>
        <taxon>Ascomycota</taxon>
        <taxon>Pezizomycotina</taxon>
        <taxon>Sordariomycetes</taxon>
        <taxon>Sordariomycetidae</taxon>
        <taxon>Magnaporthales</taxon>
        <taxon>Magnaporthaceae</taxon>
        <taxon>Gaeumannomyces</taxon>
    </lineage>
</organism>
<keyword evidence="2" id="KW-0378">Hydrolase</keyword>
<dbReference type="GeneID" id="20347013"/>
<protein>
    <recommendedName>
        <fullName evidence="5">Amidase domain-containing protein</fullName>
    </recommendedName>
</protein>
<reference evidence="7" key="5">
    <citation type="submission" date="2018-04" db="UniProtKB">
        <authorList>
            <consortium name="EnsemblFungi"/>
        </authorList>
    </citation>
    <scope>IDENTIFICATION</scope>
    <source>
        <strain evidence="7">R3-111a-1</strain>
    </source>
</reference>
<dbReference type="EMBL" id="GL385397">
    <property type="protein sequence ID" value="EJT76638.1"/>
    <property type="molecule type" value="Genomic_DNA"/>
</dbReference>
<evidence type="ECO:0000313" key="8">
    <source>
        <dbReference type="Proteomes" id="UP000006039"/>
    </source>
</evidence>
<dbReference type="OrthoDB" id="6428749at2759"/>
<dbReference type="PANTHER" id="PTHR46072:SF2">
    <property type="entry name" value="AMIDASE (EUROFUNG)"/>
    <property type="match status" value="1"/>
</dbReference>
<reference evidence="6" key="2">
    <citation type="submission" date="2010-07" db="EMBL/GenBank/DDBJ databases">
        <authorList>
            <consortium name="The Broad Institute Genome Sequencing Platform"/>
            <consortium name="Broad Institute Genome Sequencing Center for Infectious Disease"/>
            <person name="Ma L.-J."/>
            <person name="Dead R."/>
            <person name="Young S."/>
            <person name="Zeng Q."/>
            <person name="Koehrsen M."/>
            <person name="Alvarado L."/>
            <person name="Berlin A."/>
            <person name="Chapman S.B."/>
            <person name="Chen Z."/>
            <person name="Freedman E."/>
            <person name="Gellesch M."/>
            <person name="Goldberg J."/>
            <person name="Griggs A."/>
            <person name="Gujja S."/>
            <person name="Heilman E.R."/>
            <person name="Heiman D."/>
            <person name="Hepburn T."/>
            <person name="Howarth C."/>
            <person name="Jen D."/>
            <person name="Larson L."/>
            <person name="Mehta T."/>
            <person name="Neiman D."/>
            <person name="Pearson M."/>
            <person name="Roberts A."/>
            <person name="Saif S."/>
            <person name="Shea T."/>
            <person name="Shenoy N."/>
            <person name="Sisk P."/>
            <person name="Stolte C."/>
            <person name="Sykes S."/>
            <person name="Walk T."/>
            <person name="White J."/>
            <person name="Yandava C."/>
            <person name="Haas B."/>
            <person name="Nusbaum C."/>
            <person name="Birren B."/>
        </authorList>
    </citation>
    <scope>NUCLEOTIDE SEQUENCE</scope>
    <source>
        <strain evidence="6">R3-111a-1</strain>
    </source>
</reference>
<evidence type="ECO:0000313" key="7">
    <source>
        <dbReference type="EnsemblFungi" id="EJT76638"/>
    </source>
</evidence>
<evidence type="ECO:0000313" key="6">
    <source>
        <dbReference type="EMBL" id="EJT76638.1"/>
    </source>
</evidence>
<gene>
    <name evidence="7" type="primary">20347013</name>
    <name evidence="6" type="ORF">GGTG_06555</name>
</gene>
<dbReference type="PANTHER" id="PTHR46072">
    <property type="entry name" value="AMIDASE-RELATED-RELATED"/>
    <property type="match status" value="1"/>
</dbReference>
<dbReference type="InterPro" id="IPR023631">
    <property type="entry name" value="Amidase_dom"/>
</dbReference>
<comment type="similarity">
    <text evidence="1">Belongs to the amidase family.</text>
</comment>
<feature type="binding site" evidence="3">
    <location>
        <position position="210"/>
    </location>
    <ligand>
        <name>substrate</name>
    </ligand>
</feature>
<dbReference type="InterPro" id="IPR036928">
    <property type="entry name" value="AS_sf"/>
</dbReference>
<evidence type="ECO:0000256" key="2">
    <source>
        <dbReference type="ARBA" id="ARBA00022801"/>
    </source>
</evidence>
<reference evidence="7" key="4">
    <citation type="journal article" date="2015" name="G3 (Bethesda)">
        <title>Genome sequences of three phytopathogenic species of the Magnaporthaceae family of fungi.</title>
        <authorList>
            <person name="Okagaki L.H."/>
            <person name="Nunes C.C."/>
            <person name="Sailsbery J."/>
            <person name="Clay B."/>
            <person name="Brown D."/>
            <person name="John T."/>
            <person name="Oh Y."/>
            <person name="Young N."/>
            <person name="Fitzgerald M."/>
            <person name="Haas B.J."/>
            <person name="Zeng Q."/>
            <person name="Young S."/>
            <person name="Adiconis X."/>
            <person name="Fan L."/>
            <person name="Levin J.Z."/>
            <person name="Mitchell T.K."/>
            <person name="Okubara P.A."/>
            <person name="Farman M.L."/>
            <person name="Kohn L.M."/>
            <person name="Birren B."/>
            <person name="Ma L.-J."/>
            <person name="Dean R.A."/>
        </authorList>
    </citation>
    <scope>NUCLEOTIDE SEQUENCE</scope>
    <source>
        <strain evidence="7">R3-111a-1</strain>
    </source>
</reference>
<feature type="compositionally biased region" description="Basic and acidic residues" evidence="4">
    <location>
        <begin position="384"/>
        <end position="394"/>
    </location>
</feature>